<keyword evidence="3" id="KW-0547">Nucleotide-binding</keyword>
<accession>A0A3N9TDQ6</accession>
<dbReference type="InterPro" id="IPR003439">
    <property type="entry name" value="ABC_transporter-like_ATP-bd"/>
</dbReference>
<sequence length="115" mass="12664">MTIEQGIDDLCKLHHISRADVIPLLEKLSLDKALLSRLPSEVSGGELQCFALLKALLLKPKLIIADEPTTRLDPIIAMKTMTLLVTMSQAVGCSVLLVSHEKQLLDKVCHKVIKL</sequence>
<feature type="domain" description="ABC transporter" evidence="5">
    <location>
        <begin position="18"/>
        <end position="70"/>
    </location>
</feature>
<dbReference type="RefSeq" id="WP_124938432.1">
    <property type="nucleotide sequence ID" value="NZ_RJVQ01000009.1"/>
</dbReference>
<dbReference type="AlphaFoldDB" id="A0A3N9TDQ6"/>
<dbReference type="OrthoDB" id="9784450at2"/>
<evidence type="ECO:0000256" key="4">
    <source>
        <dbReference type="ARBA" id="ARBA00022840"/>
    </source>
</evidence>
<name>A0A3N9TDQ6_9VIBR</name>
<keyword evidence="2" id="KW-0813">Transport</keyword>
<dbReference type="SUPFAM" id="SSF52540">
    <property type="entry name" value="P-loop containing nucleoside triphosphate hydrolases"/>
    <property type="match status" value="1"/>
</dbReference>
<dbReference type="InterPro" id="IPR027417">
    <property type="entry name" value="P-loop_NTPase"/>
</dbReference>
<dbReference type="PANTHER" id="PTHR43776:SF7">
    <property type="entry name" value="D,D-DIPEPTIDE TRANSPORT ATP-BINDING PROTEIN DDPF-RELATED"/>
    <property type="match status" value="1"/>
</dbReference>
<dbReference type="GO" id="GO:0005524">
    <property type="term" value="F:ATP binding"/>
    <property type="evidence" value="ECO:0007669"/>
    <property type="project" value="UniProtKB-KW"/>
</dbReference>
<dbReference type="PANTHER" id="PTHR43776">
    <property type="entry name" value="TRANSPORT ATP-BINDING PROTEIN"/>
    <property type="match status" value="1"/>
</dbReference>
<gene>
    <name evidence="6" type="ORF">EES38_17140</name>
</gene>
<dbReference type="Pfam" id="PF00005">
    <property type="entry name" value="ABC_tran"/>
    <property type="match status" value="1"/>
</dbReference>
<evidence type="ECO:0000256" key="3">
    <source>
        <dbReference type="ARBA" id="ARBA00022741"/>
    </source>
</evidence>
<comment type="caution">
    <text evidence="6">The sequence shown here is derived from an EMBL/GenBank/DDBJ whole genome shotgun (WGS) entry which is preliminary data.</text>
</comment>
<dbReference type="Proteomes" id="UP000281112">
    <property type="component" value="Unassembled WGS sequence"/>
</dbReference>
<evidence type="ECO:0000313" key="6">
    <source>
        <dbReference type="EMBL" id="RQW61833.1"/>
    </source>
</evidence>
<evidence type="ECO:0000256" key="1">
    <source>
        <dbReference type="ARBA" id="ARBA00005417"/>
    </source>
</evidence>
<keyword evidence="4 6" id="KW-0067">ATP-binding</keyword>
<evidence type="ECO:0000313" key="7">
    <source>
        <dbReference type="Proteomes" id="UP000281112"/>
    </source>
</evidence>
<reference evidence="6 7" key="1">
    <citation type="submission" date="2018-11" db="EMBL/GenBank/DDBJ databases">
        <title>Vibrio LJC006 sp. nov., isolated from seawater during the bloom of the enteromorpha.</title>
        <authorList>
            <person name="Liang J."/>
        </authorList>
    </citation>
    <scope>NUCLEOTIDE SEQUENCE [LARGE SCALE GENOMIC DNA]</scope>
    <source>
        <strain evidence="6 7">LJC006</strain>
    </source>
</reference>
<evidence type="ECO:0000259" key="5">
    <source>
        <dbReference type="Pfam" id="PF00005"/>
    </source>
</evidence>
<organism evidence="6 7">
    <name type="scientific">Vibrio viridaestus</name>
    <dbReference type="NCBI Taxonomy" id="2487322"/>
    <lineage>
        <taxon>Bacteria</taxon>
        <taxon>Pseudomonadati</taxon>
        <taxon>Pseudomonadota</taxon>
        <taxon>Gammaproteobacteria</taxon>
        <taxon>Vibrionales</taxon>
        <taxon>Vibrionaceae</taxon>
        <taxon>Vibrio</taxon>
    </lineage>
</organism>
<proteinExistence type="inferred from homology"/>
<dbReference type="EMBL" id="RJVQ01000009">
    <property type="protein sequence ID" value="RQW61833.1"/>
    <property type="molecule type" value="Genomic_DNA"/>
</dbReference>
<protein>
    <submittedName>
        <fullName evidence="6">ATP-binding cassette domain-containing protein</fullName>
    </submittedName>
</protein>
<dbReference type="InterPro" id="IPR050319">
    <property type="entry name" value="ABC_transp_ATP-bind"/>
</dbReference>
<comment type="similarity">
    <text evidence="1">Belongs to the ABC transporter superfamily.</text>
</comment>
<keyword evidence="7" id="KW-1185">Reference proteome</keyword>
<dbReference type="Gene3D" id="3.40.50.300">
    <property type="entry name" value="P-loop containing nucleotide triphosphate hydrolases"/>
    <property type="match status" value="1"/>
</dbReference>
<dbReference type="GO" id="GO:0016887">
    <property type="term" value="F:ATP hydrolysis activity"/>
    <property type="evidence" value="ECO:0007669"/>
    <property type="project" value="InterPro"/>
</dbReference>
<evidence type="ECO:0000256" key="2">
    <source>
        <dbReference type="ARBA" id="ARBA00022448"/>
    </source>
</evidence>